<gene>
    <name evidence="2" type="ORF">F0344_09770</name>
</gene>
<accession>A0A7G7BHP7</accession>
<sequence>MVTSEDIGHRVEDGAGRIGILRDVIRDYEDPSDPPGERRKRPTAFVWPEGGGREWTVPLDGVKRAP</sequence>
<dbReference type="Proteomes" id="UP000515307">
    <property type="component" value="Chromosome"/>
</dbReference>
<dbReference type="RefSeq" id="WP_185298401.1">
    <property type="nucleotide sequence ID" value="NZ_CP045702.1"/>
</dbReference>
<reference evidence="3" key="1">
    <citation type="submission" date="2019-10" db="EMBL/GenBank/DDBJ databases">
        <title>Antimicrobial potential of Antarctic Bacteria.</title>
        <authorList>
            <person name="Benaud N."/>
            <person name="Edwards R.J."/>
            <person name="Ferrari B.C."/>
        </authorList>
    </citation>
    <scope>NUCLEOTIDE SEQUENCE [LARGE SCALE GENOMIC DNA]</scope>
    <source>
        <strain evidence="3">NBSH44</strain>
    </source>
</reference>
<feature type="region of interest" description="Disordered" evidence="1">
    <location>
        <begin position="27"/>
        <end position="66"/>
    </location>
</feature>
<evidence type="ECO:0000256" key="1">
    <source>
        <dbReference type="SAM" id="MobiDB-lite"/>
    </source>
</evidence>
<organism evidence="2 3">
    <name type="scientific">Streptomyces finlayi</name>
    <dbReference type="NCBI Taxonomy" id="67296"/>
    <lineage>
        <taxon>Bacteria</taxon>
        <taxon>Bacillati</taxon>
        <taxon>Actinomycetota</taxon>
        <taxon>Actinomycetes</taxon>
        <taxon>Kitasatosporales</taxon>
        <taxon>Streptomycetaceae</taxon>
        <taxon>Streptomyces</taxon>
    </lineage>
</organism>
<evidence type="ECO:0000313" key="2">
    <source>
        <dbReference type="EMBL" id="QNE74862.1"/>
    </source>
</evidence>
<dbReference type="AlphaFoldDB" id="A0A7G7BHP7"/>
<name>A0A7G7BHP7_9ACTN</name>
<proteinExistence type="predicted"/>
<dbReference type="KEGG" id="sfiy:F0344_09770"/>
<protein>
    <recommendedName>
        <fullName evidence="4">PRC-barrel domain containing protein</fullName>
    </recommendedName>
</protein>
<dbReference type="EMBL" id="CP045702">
    <property type="protein sequence ID" value="QNE74862.1"/>
    <property type="molecule type" value="Genomic_DNA"/>
</dbReference>
<keyword evidence="3" id="KW-1185">Reference proteome</keyword>
<evidence type="ECO:0008006" key="4">
    <source>
        <dbReference type="Google" id="ProtNLM"/>
    </source>
</evidence>
<evidence type="ECO:0000313" key="3">
    <source>
        <dbReference type="Proteomes" id="UP000515307"/>
    </source>
</evidence>